<accession>A0A0A8ZAE2</accession>
<organism evidence="1">
    <name type="scientific">Arundo donax</name>
    <name type="common">Giant reed</name>
    <name type="synonym">Donax arundinaceus</name>
    <dbReference type="NCBI Taxonomy" id="35708"/>
    <lineage>
        <taxon>Eukaryota</taxon>
        <taxon>Viridiplantae</taxon>
        <taxon>Streptophyta</taxon>
        <taxon>Embryophyta</taxon>
        <taxon>Tracheophyta</taxon>
        <taxon>Spermatophyta</taxon>
        <taxon>Magnoliopsida</taxon>
        <taxon>Liliopsida</taxon>
        <taxon>Poales</taxon>
        <taxon>Poaceae</taxon>
        <taxon>PACMAD clade</taxon>
        <taxon>Arundinoideae</taxon>
        <taxon>Arundineae</taxon>
        <taxon>Arundo</taxon>
    </lineage>
</organism>
<sequence>MPQLLFSPCFFPFALY</sequence>
<reference evidence="1" key="2">
    <citation type="journal article" date="2015" name="Data Brief">
        <title>Shoot transcriptome of the giant reed, Arundo donax.</title>
        <authorList>
            <person name="Barrero R.A."/>
            <person name="Guerrero F.D."/>
            <person name="Moolhuijzen P."/>
            <person name="Goolsby J.A."/>
            <person name="Tidwell J."/>
            <person name="Bellgard S.E."/>
            <person name="Bellgard M.I."/>
        </authorList>
    </citation>
    <scope>NUCLEOTIDE SEQUENCE</scope>
    <source>
        <tissue evidence="1">Shoot tissue taken approximately 20 cm above the soil surface</tissue>
    </source>
</reference>
<evidence type="ECO:0000313" key="1">
    <source>
        <dbReference type="EMBL" id="JAD36389.1"/>
    </source>
</evidence>
<proteinExistence type="predicted"/>
<reference evidence="1" key="1">
    <citation type="submission" date="2014-09" db="EMBL/GenBank/DDBJ databases">
        <authorList>
            <person name="Magalhaes I.L.F."/>
            <person name="Oliveira U."/>
            <person name="Santos F.R."/>
            <person name="Vidigal T.H.D.A."/>
            <person name="Brescovit A.D."/>
            <person name="Santos A.J."/>
        </authorList>
    </citation>
    <scope>NUCLEOTIDE SEQUENCE</scope>
    <source>
        <tissue evidence="1">Shoot tissue taken approximately 20 cm above the soil surface</tissue>
    </source>
</reference>
<protein>
    <submittedName>
        <fullName evidence="1">Uncharacterized protein</fullName>
    </submittedName>
</protein>
<dbReference type="AlphaFoldDB" id="A0A0A8ZAE2"/>
<name>A0A0A8ZAE2_ARUDO</name>
<dbReference type="EMBL" id="GBRH01261506">
    <property type="protein sequence ID" value="JAD36389.1"/>
    <property type="molecule type" value="Transcribed_RNA"/>
</dbReference>